<dbReference type="Gene3D" id="3.40.50.1460">
    <property type="match status" value="1"/>
</dbReference>
<dbReference type="AlphaFoldDB" id="A0A9D6V2Y1"/>
<feature type="region of interest" description="Disordered" evidence="1">
    <location>
        <begin position="400"/>
        <end position="419"/>
    </location>
</feature>
<feature type="domain" description="Peptidase C14 caspase" evidence="2">
    <location>
        <begin position="250"/>
        <end position="490"/>
    </location>
</feature>
<protein>
    <submittedName>
        <fullName evidence="4">DUF4384 domain-containing protein</fullName>
    </submittedName>
</protein>
<organism evidence="4 5">
    <name type="scientific">Desulfomonile tiedjei</name>
    <dbReference type="NCBI Taxonomy" id="2358"/>
    <lineage>
        <taxon>Bacteria</taxon>
        <taxon>Pseudomonadati</taxon>
        <taxon>Thermodesulfobacteriota</taxon>
        <taxon>Desulfomonilia</taxon>
        <taxon>Desulfomonilales</taxon>
        <taxon>Desulfomonilaceae</taxon>
        <taxon>Desulfomonile</taxon>
    </lineage>
</organism>
<dbReference type="InterPro" id="IPR011600">
    <property type="entry name" value="Pept_C14_caspase"/>
</dbReference>
<dbReference type="Pfam" id="PF14326">
    <property type="entry name" value="DUF4384"/>
    <property type="match status" value="1"/>
</dbReference>
<accession>A0A9D6V2Y1</accession>
<dbReference type="GO" id="GO:0005737">
    <property type="term" value="C:cytoplasm"/>
    <property type="evidence" value="ECO:0007669"/>
    <property type="project" value="TreeGrafter"/>
</dbReference>
<feature type="domain" description="DUF4384" evidence="3">
    <location>
        <begin position="67"/>
        <end position="142"/>
    </location>
</feature>
<proteinExistence type="predicted"/>
<dbReference type="Proteomes" id="UP000807825">
    <property type="component" value="Unassembled WGS sequence"/>
</dbReference>
<dbReference type="PANTHER" id="PTHR48104">
    <property type="entry name" value="METACASPASE-4"/>
    <property type="match status" value="1"/>
</dbReference>
<dbReference type="EMBL" id="JACRDE010000435">
    <property type="protein sequence ID" value="MBI5251120.1"/>
    <property type="molecule type" value="Genomic_DNA"/>
</dbReference>
<dbReference type="GO" id="GO:0004197">
    <property type="term" value="F:cysteine-type endopeptidase activity"/>
    <property type="evidence" value="ECO:0007669"/>
    <property type="project" value="InterPro"/>
</dbReference>
<comment type="caution">
    <text evidence="4">The sequence shown here is derived from an EMBL/GenBank/DDBJ whole genome shotgun (WGS) entry which is preliminary data.</text>
</comment>
<reference evidence="4" key="1">
    <citation type="submission" date="2020-07" db="EMBL/GenBank/DDBJ databases">
        <title>Huge and variable diversity of episymbiotic CPR bacteria and DPANN archaea in groundwater ecosystems.</title>
        <authorList>
            <person name="He C.Y."/>
            <person name="Keren R."/>
            <person name="Whittaker M."/>
            <person name="Farag I.F."/>
            <person name="Doudna J."/>
            <person name="Cate J.H.D."/>
            <person name="Banfield J.F."/>
        </authorList>
    </citation>
    <scope>NUCLEOTIDE SEQUENCE</scope>
    <source>
        <strain evidence="4">NC_groundwater_1664_Pr3_B-0.1um_52_9</strain>
    </source>
</reference>
<sequence length="503" mass="55618">MNDPWRTASAWTVLGAGFLILAFVVVCAAGPCENETDWRNIGLLPSNGNYETNIKIQLFVDKTLVYPGDTVTVRFKADKDGYVTLINQGTSGKIIRLWPNEYSGMDNFVRADTERSFPAPTDQFDYVVNGPGGVERIVAYAVSQKDGVLKEDDFKRLTKDVFKEFKGTDFGLDDAFRKQISSLPADTKWGTAQLNLCIQDRQQVQIAAPSSVQVPATPAANQGEAPSEPAEKTYILAIGVYYPDLRWTFKDAEDFVKATKTKLRIPNSQIKTVMGKAATYQGFVGGMKWLESVTRPQDSVIIYYSGHGSSIKDQPPLDEDDGKDECYVLYPAGGSMTSQQAIQNKVLMVDDEFNVLLKAIPSRKKIVVVDSCHSGTIHKVIGQEDHGTRARFFPFTDVHPMHAQGQPKSKAKPPNQGSDNEAILAACLDSENSQENPELENGLFTHFLIKAINGGVSDLDEAFKVSKKALDQYIASRRNQGVEKQNPRITDPLGIAKTMKFNR</sequence>
<dbReference type="GO" id="GO:0006508">
    <property type="term" value="P:proteolysis"/>
    <property type="evidence" value="ECO:0007669"/>
    <property type="project" value="InterPro"/>
</dbReference>
<dbReference type="InterPro" id="IPR025493">
    <property type="entry name" value="DUF4384"/>
</dbReference>
<dbReference type="InterPro" id="IPR050452">
    <property type="entry name" value="Metacaspase"/>
</dbReference>
<evidence type="ECO:0000313" key="5">
    <source>
        <dbReference type="Proteomes" id="UP000807825"/>
    </source>
</evidence>
<dbReference type="PANTHER" id="PTHR48104:SF30">
    <property type="entry name" value="METACASPASE-1"/>
    <property type="match status" value="1"/>
</dbReference>
<evidence type="ECO:0000313" key="4">
    <source>
        <dbReference type="EMBL" id="MBI5251120.1"/>
    </source>
</evidence>
<evidence type="ECO:0000259" key="3">
    <source>
        <dbReference type="Pfam" id="PF14326"/>
    </source>
</evidence>
<name>A0A9D6V2Y1_9BACT</name>
<gene>
    <name evidence="4" type="ORF">HY912_16650</name>
</gene>
<evidence type="ECO:0000256" key="1">
    <source>
        <dbReference type="SAM" id="MobiDB-lite"/>
    </source>
</evidence>
<dbReference type="Pfam" id="PF00656">
    <property type="entry name" value="Peptidase_C14"/>
    <property type="match status" value="1"/>
</dbReference>
<evidence type="ECO:0000259" key="2">
    <source>
        <dbReference type="Pfam" id="PF00656"/>
    </source>
</evidence>